<organism evidence="4 5">
    <name type="scientific">Pseudomonas leptonychotis</name>
    <dbReference type="NCBI Taxonomy" id="2448482"/>
    <lineage>
        <taxon>Bacteria</taxon>
        <taxon>Pseudomonadati</taxon>
        <taxon>Pseudomonadota</taxon>
        <taxon>Gammaproteobacteria</taxon>
        <taxon>Pseudomonadales</taxon>
        <taxon>Pseudomonadaceae</taxon>
        <taxon>Pseudomonas</taxon>
    </lineage>
</organism>
<proteinExistence type="predicted"/>
<evidence type="ECO:0000313" key="4">
    <source>
        <dbReference type="EMBL" id="TIH09852.1"/>
    </source>
</evidence>
<feature type="domain" description="PilX/PilW C-terminal" evidence="2">
    <location>
        <begin position="92"/>
        <end position="174"/>
    </location>
</feature>
<feature type="transmembrane region" description="Helical" evidence="1">
    <location>
        <begin position="15"/>
        <end position="34"/>
    </location>
</feature>
<evidence type="ECO:0000256" key="1">
    <source>
        <dbReference type="SAM" id="Phobius"/>
    </source>
</evidence>
<feature type="domain" description="Type 4 fimbrial biogenesis protein PilX N-terminal" evidence="3">
    <location>
        <begin position="13"/>
        <end position="62"/>
    </location>
</feature>
<accession>A0A4T2A0Y5</accession>
<keyword evidence="5" id="KW-1185">Reference proteome</keyword>
<dbReference type="Proteomes" id="UP000307541">
    <property type="component" value="Unassembled WGS sequence"/>
</dbReference>
<dbReference type="InterPro" id="IPR025746">
    <property type="entry name" value="PilX_N_dom"/>
</dbReference>
<dbReference type="Pfam" id="PF13681">
    <property type="entry name" value="PilX"/>
    <property type="match status" value="1"/>
</dbReference>
<dbReference type="RefSeq" id="WP_136663151.1">
    <property type="nucleotide sequence ID" value="NZ_RFLV01000001.1"/>
</dbReference>
<evidence type="ECO:0000259" key="2">
    <source>
        <dbReference type="Pfam" id="PF13681"/>
    </source>
</evidence>
<dbReference type="AlphaFoldDB" id="A0A4T2A0Y5"/>
<name>A0A4T2A0Y5_9PSED</name>
<reference evidence="4 5" key="1">
    <citation type="submission" date="2018-10" db="EMBL/GenBank/DDBJ databases">
        <title>Pseudomonas leptonychotis sp. nov., isolated from Weddell seals in Antarctica.</title>
        <authorList>
            <person name="Novakova D."/>
            <person name="Svec P."/>
            <person name="Kralova S."/>
            <person name="Kristofova L."/>
            <person name="Zeman M."/>
            <person name="Pantucek R."/>
            <person name="Maslanova I."/>
            <person name="Sedlacek I."/>
        </authorList>
    </citation>
    <scope>NUCLEOTIDE SEQUENCE [LARGE SCALE GENOMIC DNA]</scope>
    <source>
        <strain evidence="4 5">CCM 8849</strain>
    </source>
</reference>
<keyword evidence="1" id="KW-1133">Transmembrane helix</keyword>
<dbReference type="InterPro" id="IPR025205">
    <property type="entry name" value="PilX/PilW_C"/>
</dbReference>
<dbReference type="Pfam" id="PF14341">
    <property type="entry name" value="PilX_N"/>
    <property type="match status" value="1"/>
</dbReference>
<protein>
    <submittedName>
        <fullName evidence="4">Pilus assembly protein PilX</fullName>
    </submittedName>
</protein>
<keyword evidence="1" id="KW-0812">Transmembrane</keyword>
<keyword evidence="1" id="KW-0472">Membrane</keyword>
<dbReference type="EMBL" id="RFLV01000001">
    <property type="protein sequence ID" value="TIH09852.1"/>
    <property type="molecule type" value="Genomic_DNA"/>
</dbReference>
<comment type="caution">
    <text evidence="4">The sequence shown here is derived from an EMBL/GenBank/DDBJ whole genome shotgun (WGS) entry which is preliminary data.</text>
</comment>
<dbReference type="OrthoDB" id="5298746at2"/>
<evidence type="ECO:0000259" key="3">
    <source>
        <dbReference type="Pfam" id="PF14341"/>
    </source>
</evidence>
<gene>
    <name evidence="4" type="ORF">D8779_03915</name>
</gene>
<evidence type="ECO:0000313" key="5">
    <source>
        <dbReference type="Proteomes" id="UP000307541"/>
    </source>
</evidence>
<sequence length="178" mass="19500">MNVYYKKHHFGQRGATLIVALILLLILTVIGVAGMQDTTLQEKMVGNMRDRNLAFQASESALLGGEKYLQSAVLPVFANSGGLINETYTNLQPGNPAFWDSYPWSTNARTYATQFSELSAAPLYVIEEIKTMVAPVGESMKFGALKEIKSYRVTARAQGGTTDAVVILQSTYRRQGGI</sequence>